<evidence type="ECO:0000313" key="2">
    <source>
        <dbReference type="Proteomes" id="UP000265520"/>
    </source>
</evidence>
<dbReference type="EMBL" id="LXQA010602927">
    <property type="protein sequence ID" value="MCI61614.1"/>
    <property type="molecule type" value="Genomic_DNA"/>
</dbReference>
<organism evidence="1 2">
    <name type="scientific">Trifolium medium</name>
    <dbReference type="NCBI Taxonomy" id="97028"/>
    <lineage>
        <taxon>Eukaryota</taxon>
        <taxon>Viridiplantae</taxon>
        <taxon>Streptophyta</taxon>
        <taxon>Embryophyta</taxon>
        <taxon>Tracheophyta</taxon>
        <taxon>Spermatophyta</taxon>
        <taxon>Magnoliopsida</taxon>
        <taxon>eudicotyledons</taxon>
        <taxon>Gunneridae</taxon>
        <taxon>Pentapetalae</taxon>
        <taxon>rosids</taxon>
        <taxon>fabids</taxon>
        <taxon>Fabales</taxon>
        <taxon>Fabaceae</taxon>
        <taxon>Papilionoideae</taxon>
        <taxon>50 kb inversion clade</taxon>
        <taxon>NPAAA clade</taxon>
        <taxon>Hologalegina</taxon>
        <taxon>IRL clade</taxon>
        <taxon>Trifolieae</taxon>
        <taxon>Trifolium</taxon>
    </lineage>
</organism>
<feature type="non-terminal residue" evidence="1">
    <location>
        <position position="1"/>
    </location>
</feature>
<dbReference type="AlphaFoldDB" id="A0A392TLZ2"/>
<reference evidence="1 2" key="1">
    <citation type="journal article" date="2018" name="Front. Plant Sci.">
        <title>Red Clover (Trifolium pratense) and Zigzag Clover (T. medium) - A Picture of Genomic Similarities and Differences.</title>
        <authorList>
            <person name="Dluhosova J."/>
            <person name="Istvanek J."/>
            <person name="Nedelnik J."/>
            <person name="Repkova J."/>
        </authorList>
    </citation>
    <scope>NUCLEOTIDE SEQUENCE [LARGE SCALE GENOMIC DNA]</scope>
    <source>
        <strain evidence="2">cv. 10/8</strain>
        <tissue evidence="1">Leaf</tissue>
    </source>
</reference>
<name>A0A392TLZ2_9FABA</name>
<keyword evidence="2" id="KW-1185">Reference proteome</keyword>
<sequence>LYKLSSPTLTQNTARAAGFDEDDVADAVLPQTLIFVATL</sequence>
<comment type="caution">
    <text evidence="1">The sequence shown here is derived from an EMBL/GenBank/DDBJ whole genome shotgun (WGS) entry which is preliminary data.</text>
</comment>
<evidence type="ECO:0000313" key="1">
    <source>
        <dbReference type="EMBL" id="MCI61614.1"/>
    </source>
</evidence>
<protein>
    <submittedName>
        <fullName evidence="1">Uncharacterized protein</fullName>
    </submittedName>
</protein>
<proteinExistence type="predicted"/>
<accession>A0A392TLZ2</accession>
<dbReference type="Proteomes" id="UP000265520">
    <property type="component" value="Unassembled WGS sequence"/>
</dbReference>